<feature type="domain" description="Dienelactone hydrolase" evidence="1">
    <location>
        <begin position="335"/>
        <end position="440"/>
    </location>
</feature>
<accession>A0A4Y1QN71</accession>
<reference evidence="2" key="1">
    <citation type="journal article" date="2019" name="Science">
        <title>Mutation of a bHLH transcription factor allowed almond domestication.</title>
        <authorList>
            <person name="Sanchez-Perez R."/>
            <person name="Pavan S."/>
            <person name="Mazzeo R."/>
            <person name="Moldovan C."/>
            <person name="Aiese Cigliano R."/>
            <person name="Del Cueto J."/>
            <person name="Ricciardi F."/>
            <person name="Lotti C."/>
            <person name="Ricciardi L."/>
            <person name="Dicenta F."/>
            <person name="Lopez-Marques R.L."/>
            <person name="Lindberg Moller B."/>
        </authorList>
    </citation>
    <scope>NUCLEOTIDE SEQUENCE</scope>
</reference>
<keyword evidence="2" id="KW-0378">Hydrolase</keyword>
<dbReference type="GO" id="GO:0016787">
    <property type="term" value="F:hydrolase activity"/>
    <property type="evidence" value="ECO:0007669"/>
    <property type="project" value="UniProtKB-KW"/>
</dbReference>
<dbReference type="Gene3D" id="3.40.50.1820">
    <property type="entry name" value="alpha/beta hydrolase"/>
    <property type="match status" value="3"/>
</dbReference>
<dbReference type="AlphaFoldDB" id="A0A4Y1QN71"/>
<protein>
    <submittedName>
        <fullName evidence="2">Alpha/beta-Hydrolases superfamily protein</fullName>
    </submittedName>
</protein>
<sequence length="662" mass="73138">MFLRYENLNLRKLADKVAAAGFFVVLPDFFYGDPVNLDNPQFDRESWHKAHSREKGYEDAKLVIAALKSQGISAIGAAFFCWGGNVVVKLAKTNDIQAAVILHPGRLTDEEIVEVKVPTAILGAEIDKTSPPEQMKHFGEILSTKSEFNSFVKIFPGVAHGWTTRYNAEDQSAVKSAEEAHLDMLNWFTNLHNPKGIGKLCYFMIEVKFEDVGREEERMSGPQCCSNPPTINPSSGSGHVEKLGGLDSYVTGSPDSKLAILLVSDIFGFEAPNLRKLADKVAAAGFFVVVPDFLYGDPYAPEDANRPLPVWIKDHGPAKGFEDAKPVLGALRRKGKVVVELAKHDFIQAAVLCHPSFVIVDDIKAVKVPISILGAEIDHMSPPEVVKQFEEVLTAKSEVKSHVKIFPKVAHGWTVRYNVEDEAAVKCAEEAHQNLLEWFLNHRKTNKCQALSAARTHRHWTHPPAPAMLRRYDAPNLRKLADKVAAAGFFVVVPDFFYGDPFVPGDDGSYANLPTWLKDHGPDKAFEESKPVLEVLKSKGVSAVGAAGFCYGAKVVVELSKHDFIQAAVLCHPSFVTLDDIKAVKIPISILGAEIDNMSPPEVVKQFEEALTAKSEIECHVKIFPKVAHGWTVRYNVEDEAAVKAAEEAHQDLLEWFLNHVK</sequence>
<organism evidence="2">
    <name type="scientific">Prunus dulcis</name>
    <name type="common">Almond</name>
    <name type="synonym">Amygdalus dulcis</name>
    <dbReference type="NCBI Taxonomy" id="3755"/>
    <lineage>
        <taxon>Eukaryota</taxon>
        <taxon>Viridiplantae</taxon>
        <taxon>Streptophyta</taxon>
        <taxon>Embryophyta</taxon>
        <taxon>Tracheophyta</taxon>
        <taxon>Spermatophyta</taxon>
        <taxon>Magnoliopsida</taxon>
        <taxon>eudicotyledons</taxon>
        <taxon>Gunneridae</taxon>
        <taxon>Pentapetalae</taxon>
        <taxon>rosids</taxon>
        <taxon>fabids</taxon>
        <taxon>Rosales</taxon>
        <taxon>Rosaceae</taxon>
        <taxon>Amygdaloideae</taxon>
        <taxon>Amygdaleae</taxon>
        <taxon>Prunus</taxon>
    </lineage>
</organism>
<dbReference type="InterPro" id="IPR002925">
    <property type="entry name" value="Dienelactn_hydro"/>
</dbReference>
<evidence type="ECO:0000313" key="2">
    <source>
        <dbReference type="EMBL" id="BBG93289.1"/>
    </source>
</evidence>
<gene>
    <name evidence="2" type="ORF">Prudu_001258</name>
</gene>
<evidence type="ECO:0000259" key="1">
    <source>
        <dbReference type="Pfam" id="PF01738"/>
    </source>
</evidence>
<feature type="domain" description="Dienelactone hydrolase" evidence="1">
    <location>
        <begin position="9"/>
        <end position="190"/>
    </location>
</feature>
<dbReference type="PANTHER" id="PTHR17630:SF97">
    <property type="entry name" value="ENDO-1,31,4-BETA-D-GLUCANASE-LIKE"/>
    <property type="match status" value="1"/>
</dbReference>
<dbReference type="Pfam" id="PF01738">
    <property type="entry name" value="DLH"/>
    <property type="match status" value="4"/>
</dbReference>
<dbReference type="SUPFAM" id="SSF53474">
    <property type="entry name" value="alpha/beta-Hydrolases"/>
    <property type="match status" value="3"/>
</dbReference>
<dbReference type="EMBL" id="AP019297">
    <property type="protein sequence ID" value="BBG93289.1"/>
    <property type="molecule type" value="Genomic_DNA"/>
</dbReference>
<feature type="domain" description="Dienelactone hydrolase" evidence="1">
    <location>
        <begin position="476"/>
        <end position="659"/>
    </location>
</feature>
<name>A0A4Y1QN71_PRUDU</name>
<feature type="domain" description="Dienelactone hydrolase" evidence="1">
    <location>
        <begin position="247"/>
        <end position="302"/>
    </location>
</feature>
<dbReference type="PANTHER" id="PTHR17630">
    <property type="entry name" value="DIENELACTONE HYDROLASE"/>
    <property type="match status" value="1"/>
</dbReference>
<dbReference type="InterPro" id="IPR029058">
    <property type="entry name" value="AB_hydrolase_fold"/>
</dbReference>
<proteinExistence type="predicted"/>